<accession>A0ACC1QZN9</accession>
<comment type="caution">
    <text evidence="1">The sequence shown here is derived from an EMBL/GenBank/DDBJ whole genome shotgun (WGS) entry which is preliminary data.</text>
</comment>
<reference evidence="1" key="1">
    <citation type="submission" date="2022-07" db="EMBL/GenBank/DDBJ databases">
        <title>Genome Sequence of Lecanicillium saksenae.</title>
        <authorList>
            <person name="Buettner E."/>
        </authorList>
    </citation>
    <scope>NUCLEOTIDE SEQUENCE</scope>
    <source>
        <strain evidence="1">VT-O1</strain>
    </source>
</reference>
<organism evidence="1 2">
    <name type="scientific">Lecanicillium saksenae</name>
    <dbReference type="NCBI Taxonomy" id="468837"/>
    <lineage>
        <taxon>Eukaryota</taxon>
        <taxon>Fungi</taxon>
        <taxon>Dikarya</taxon>
        <taxon>Ascomycota</taxon>
        <taxon>Pezizomycotina</taxon>
        <taxon>Sordariomycetes</taxon>
        <taxon>Hypocreomycetidae</taxon>
        <taxon>Hypocreales</taxon>
        <taxon>Cordycipitaceae</taxon>
        <taxon>Lecanicillium</taxon>
    </lineage>
</organism>
<name>A0ACC1QZN9_9HYPO</name>
<dbReference type="EMBL" id="JANAKD010000368">
    <property type="protein sequence ID" value="KAJ3494539.1"/>
    <property type="molecule type" value="Genomic_DNA"/>
</dbReference>
<dbReference type="Proteomes" id="UP001148737">
    <property type="component" value="Unassembled WGS sequence"/>
</dbReference>
<sequence length="632" mass="70356">MDLPPLFGSSGVECIFFRKGHGFCARGTNCRFVHAFQTEGLARTSFWRPPISEKRFLPGASGLRSDHPPPYRARSCQTLPPYMEEEPIEPEEDEIPELAWVRHLKGVYVTFGPGATVAAISMPWEYSAVRLNNLPADCTASTVAEYLGGELGFPVPEDRIELQPVLVGETTADVTMDNPDFAKTLLNALDDHETVNYRALALLPPKHRAARFNAISSSKVTCSWHKPNRTAWLNFGSLATASQVKTKFARSDYRVDGIRVLPGLPVVGDGPKAASWKLKLDNVPATASRSEIVEDIEKNYLPFHVELSRATYAIPIEAATNEILKLLMGVGPLDPSTIGLPESQGRRYKVTAGFVDGSDAVAAIKLLNYKPLPFFEHGKLTVQQVYTVRMRIPEYVYAAATQDIDAMFREWRENYINVTISNAYKGFRGIAFEGQSRQHVAEAQASLESIAAGELLTEDGMPLWSASFATNAWAYNKMRDLERHFGISVLCDRQKRTLRMLGPRHVFGLARLEVSKLCNLDPRREYYIHLEPEALPWLLRGGYQHIGKTVGRDKVGLDVASEPRYLVISGSEADLQVVQGLYHNRSQLPEPAVSSIGPDDCSLCGFEAEHAVFTECQHLYCGRCFEDIVEGY</sequence>
<proteinExistence type="predicted"/>
<evidence type="ECO:0000313" key="2">
    <source>
        <dbReference type="Proteomes" id="UP001148737"/>
    </source>
</evidence>
<gene>
    <name evidence="1" type="ORF">NLG97_g4013</name>
</gene>
<keyword evidence="2" id="KW-1185">Reference proteome</keyword>
<evidence type="ECO:0000313" key="1">
    <source>
        <dbReference type="EMBL" id="KAJ3494539.1"/>
    </source>
</evidence>
<protein>
    <submittedName>
        <fullName evidence="1">Uncharacterized protein</fullName>
    </submittedName>
</protein>